<comment type="caution">
    <text evidence="2">The sequence shown here is derived from an EMBL/GenBank/DDBJ whole genome shotgun (WGS) entry which is preliminary data.</text>
</comment>
<dbReference type="CDD" id="cd06222">
    <property type="entry name" value="RNase_H_like"/>
    <property type="match status" value="1"/>
</dbReference>
<dbReference type="AlphaFoldDB" id="A0A8S9RRW3"/>
<evidence type="ECO:0000313" key="3">
    <source>
        <dbReference type="Proteomes" id="UP000712600"/>
    </source>
</evidence>
<dbReference type="GO" id="GO:0003676">
    <property type="term" value="F:nucleic acid binding"/>
    <property type="evidence" value="ECO:0007669"/>
    <property type="project" value="InterPro"/>
</dbReference>
<dbReference type="InterPro" id="IPR044730">
    <property type="entry name" value="RNase_H-like_dom_plant"/>
</dbReference>
<accession>A0A8S9RRW3</accession>
<dbReference type="InterPro" id="IPR036397">
    <property type="entry name" value="RNaseH_sf"/>
</dbReference>
<dbReference type="InterPro" id="IPR002156">
    <property type="entry name" value="RNaseH_domain"/>
</dbReference>
<dbReference type="InterPro" id="IPR012337">
    <property type="entry name" value="RNaseH-like_sf"/>
</dbReference>
<name>A0A8S9RRW3_BRACR</name>
<dbReference type="Gene3D" id="3.30.420.10">
    <property type="entry name" value="Ribonuclease H-like superfamily/Ribonuclease H"/>
    <property type="match status" value="1"/>
</dbReference>
<sequence>AGIELIRRLPSLPPVGLGPGTLTASIRWNLWISRNQLTFQKRAFTPEETLAKAISEAREWTLAQTQPTNPIQIPVRDKVSLLRFSAGIELIRRLPSLPPVGLGPGTLTASIRWHLWISRNQLTFQKRAFIPEETLAKAISEAREWTLAQTPLRNPIQIPPSINQDPSLGTATPHMYTYAAWSASIGCAGLGWIIDDTGSSSSHSATATFVKSPLIAETLAMRKAMTSAIDKGINSLLILSDSQTLIKLLNSKGRNLEIAGPLNDIYLLSTFFNNI</sequence>
<dbReference type="EMBL" id="QGKX02000088">
    <property type="protein sequence ID" value="KAF3583223.1"/>
    <property type="molecule type" value="Genomic_DNA"/>
</dbReference>
<reference evidence="2" key="1">
    <citation type="submission" date="2019-12" db="EMBL/GenBank/DDBJ databases">
        <title>Genome sequencing and annotation of Brassica cretica.</title>
        <authorList>
            <person name="Studholme D.J."/>
            <person name="Sarris P."/>
        </authorList>
    </citation>
    <scope>NUCLEOTIDE SEQUENCE</scope>
    <source>
        <strain evidence="2">PFS-109/04</strain>
        <tissue evidence="2">Leaf</tissue>
    </source>
</reference>
<dbReference type="PANTHER" id="PTHR34146:SF11">
    <property type="entry name" value="RIBONUCLEASE H-LIKE SUPERFAMILY PROTEIN"/>
    <property type="match status" value="1"/>
</dbReference>
<gene>
    <name evidence="2" type="ORF">F2Q69_00032292</name>
</gene>
<dbReference type="PANTHER" id="PTHR34146">
    <property type="entry name" value="POLYNUCLEOTIDYL TRANSFERASE, RIBONUCLEASE H-LIKE SUPERFAMILY PROTEIN-RELATED"/>
    <property type="match status" value="1"/>
</dbReference>
<feature type="non-terminal residue" evidence="2">
    <location>
        <position position="1"/>
    </location>
</feature>
<dbReference type="Pfam" id="PF13456">
    <property type="entry name" value="RVT_3"/>
    <property type="match status" value="1"/>
</dbReference>
<evidence type="ECO:0000259" key="1">
    <source>
        <dbReference type="Pfam" id="PF13456"/>
    </source>
</evidence>
<organism evidence="2 3">
    <name type="scientific">Brassica cretica</name>
    <name type="common">Mustard</name>
    <dbReference type="NCBI Taxonomy" id="69181"/>
    <lineage>
        <taxon>Eukaryota</taxon>
        <taxon>Viridiplantae</taxon>
        <taxon>Streptophyta</taxon>
        <taxon>Embryophyta</taxon>
        <taxon>Tracheophyta</taxon>
        <taxon>Spermatophyta</taxon>
        <taxon>Magnoliopsida</taxon>
        <taxon>eudicotyledons</taxon>
        <taxon>Gunneridae</taxon>
        <taxon>Pentapetalae</taxon>
        <taxon>rosids</taxon>
        <taxon>malvids</taxon>
        <taxon>Brassicales</taxon>
        <taxon>Brassicaceae</taxon>
        <taxon>Brassiceae</taxon>
        <taxon>Brassica</taxon>
    </lineage>
</organism>
<dbReference type="SUPFAM" id="SSF53098">
    <property type="entry name" value="Ribonuclease H-like"/>
    <property type="match status" value="1"/>
</dbReference>
<protein>
    <recommendedName>
        <fullName evidence="1">RNase H type-1 domain-containing protein</fullName>
    </recommendedName>
</protein>
<dbReference type="GO" id="GO:0004523">
    <property type="term" value="F:RNA-DNA hybrid ribonuclease activity"/>
    <property type="evidence" value="ECO:0007669"/>
    <property type="project" value="InterPro"/>
</dbReference>
<dbReference type="Proteomes" id="UP000712600">
    <property type="component" value="Unassembled WGS sequence"/>
</dbReference>
<feature type="domain" description="RNase H type-1" evidence="1">
    <location>
        <begin position="179"/>
        <end position="272"/>
    </location>
</feature>
<evidence type="ECO:0000313" key="2">
    <source>
        <dbReference type="EMBL" id="KAF3583223.1"/>
    </source>
</evidence>
<proteinExistence type="predicted"/>